<proteinExistence type="predicted"/>
<dbReference type="EMBL" id="JYIX01000034">
    <property type="protein sequence ID" value="KJL33162.1"/>
    <property type="molecule type" value="Genomic_DNA"/>
</dbReference>
<dbReference type="Proteomes" id="UP000033740">
    <property type="component" value="Unassembled WGS sequence"/>
</dbReference>
<sequence>MLQGLGTVLLDRLRGENLITREYIVYGPEWWLYVLNRIAESPERAITALADLNPQFAS</sequence>
<keyword evidence="3" id="KW-1185">Reference proteome</keyword>
<name>A0A0F0LIW6_9MICO</name>
<evidence type="ECO:0000313" key="2">
    <source>
        <dbReference type="EMBL" id="KJL33162.1"/>
    </source>
</evidence>
<evidence type="ECO:0000256" key="1">
    <source>
        <dbReference type="ARBA" id="ARBA00023002"/>
    </source>
</evidence>
<dbReference type="PATRIC" id="fig|582680.6.peg.1882"/>
<dbReference type="SUPFAM" id="SSF51730">
    <property type="entry name" value="FAD-linked oxidoreductase"/>
    <property type="match status" value="1"/>
</dbReference>
<dbReference type="AlphaFoldDB" id="A0A0F0LIW6"/>
<dbReference type="GO" id="GO:0016491">
    <property type="term" value="F:oxidoreductase activity"/>
    <property type="evidence" value="ECO:0007669"/>
    <property type="project" value="UniProtKB-KW"/>
</dbReference>
<dbReference type="STRING" id="582680.RS86_01821"/>
<dbReference type="InterPro" id="IPR029041">
    <property type="entry name" value="FAD-linked_oxidoreductase-like"/>
</dbReference>
<comment type="caution">
    <text evidence="2">The sequence shown here is derived from an EMBL/GenBank/DDBJ whole genome shotgun (WGS) entry which is preliminary data.</text>
</comment>
<dbReference type="Gene3D" id="6.10.250.3270">
    <property type="match status" value="1"/>
</dbReference>
<gene>
    <name evidence="2" type="ORF">RS86_01821</name>
</gene>
<reference evidence="2 3" key="1">
    <citation type="submission" date="2015-02" db="EMBL/GenBank/DDBJ databases">
        <title>Draft genome sequences of ten Microbacterium spp. with emphasis on heavy metal contaminated environments.</title>
        <authorList>
            <person name="Corretto E."/>
        </authorList>
    </citation>
    <scope>NUCLEOTIDE SEQUENCE [LARGE SCALE GENOMIC DNA]</scope>
    <source>
        <strain evidence="2 3">ARN176</strain>
    </source>
</reference>
<organism evidence="2 3">
    <name type="scientific">Microbacterium azadirachtae</name>
    <dbReference type="NCBI Taxonomy" id="582680"/>
    <lineage>
        <taxon>Bacteria</taxon>
        <taxon>Bacillati</taxon>
        <taxon>Actinomycetota</taxon>
        <taxon>Actinomycetes</taxon>
        <taxon>Micrococcales</taxon>
        <taxon>Microbacteriaceae</taxon>
        <taxon>Microbacterium</taxon>
    </lineage>
</organism>
<accession>A0A0F0LIW6</accession>
<protein>
    <submittedName>
        <fullName evidence="2">Uncharacterized protein</fullName>
    </submittedName>
</protein>
<evidence type="ECO:0000313" key="3">
    <source>
        <dbReference type="Proteomes" id="UP000033740"/>
    </source>
</evidence>
<keyword evidence="1" id="KW-0560">Oxidoreductase</keyword>